<dbReference type="Proteomes" id="UP000094329">
    <property type="component" value="Unassembled WGS sequence"/>
</dbReference>
<proteinExistence type="predicted"/>
<dbReference type="RefSeq" id="WP_069312678.1">
    <property type="nucleotide sequence ID" value="NZ_MDTU01000001.1"/>
</dbReference>
<accession>A0ABX3A1Y0</accession>
<name>A0ABX3A1Y0_9GAMM</name>
<reference evidence="2 3" key="1">
    <citation type="submission" date="2016-08" db="EMBL/GenBank/DDBJ databases">
        <title>Draft genome sequence of Candidatus Piscirickettsia litoralis, from seawater.</title>
        <authorList>
            <person name="Wan X."/>
            <person name="Lee A.J."/>
            <person name="Hou S."/>
            <person name="Donachie S.P."/>
        </authorList>
    </citation>
    <scope>NUCLEOTIDE SEQUENCE [LARGE SCALE GENOMIC DNA]</scope>
    <source>
        <strain evidence="2 3">Y2</strain>
    </source>
</reference>
<evidence type="ECO:0000313" key="2">
    <source>
        <dbReference type="EMBL" id="ODN42881.1"/>
    </source>
</evidence>
<dbReference type="EMBL" id="MDTU01000001">
    <property type="protein sequence ID" value="ODN42881.1"/>
    <property type="molecule type" value="Genomic_DNA"/>
</dbReference>
<gene>
    <name evidence="2" type="ORF">BGC07_08025</name>
</gene>
<comment type="caution">
    <text evidence="2">The sequence shown here is derived from an EMBL/GenBank/DDBJ whole genome shotgun (WGS) entry which is preliminary data.</text>
</comment>
<dbReference type="InterPro" id="IPR018968">
    <property type="entry name" value="Phasin"/>
</dbReference>
<feature type="domain" description="Phasin" evidence="1">
    <location>
        <begin position="8"/>
        <end position="103"/>
    </location>
</feature>
<protein>
    <submittedName>
        <fullName evidence="2">Phasin family protein</fullName>
    </submittedName>
</protein>
<keyword evidence="3" id="KW-1185">Reference proteome</keyword>
<sequence>MYQEFFSQWNEKAKNGFTPLIELNQFFTRTTERVMRQNIEITNDFFNNNVEQLSALKDVKSAEDFITLQSKAVNNVNTKIQNTTQQALDLFSTTAKEYQVWLEKYGFEPLNKAQTLQPVETKTTSKSNSKKTAA</sequence>
<evidence type="ECO:0000259" key="1">
    <source>
        <dbReference type="Pfam" id="PF09361"/>
    </source>
</evidence>
<evidence type="ECO:0000313" key="3">
    <source>
        <dbReference type="Proteomes" id="UP000094329"/>
    </source>
</evidence>
<dbReference type="Pfam" id="PF09361">
    <property type="entry name" value="Phasin_2"/>
    <property type="match status" value="1"/>
</dbReference>
<organism evidence="2 3">
    <name type="scientific">Piscirickettsia litoralis</name>
    <dbReference type="NCBI Taxonomy" id="1891921"/>
    <lineage>
        <taxon>Bacteria</taxon>
        <taxon>Pseudomonadati</taxon>
        <taxon>Pseudomonadota</taxon>
        <taxon>Gammaproteobacteria</taxon>
        <taxon>Thiotrichales</taxon>
        <taxon>Piscirickettsiaceae</taxon>
        <taxon>Piscirickettsia</taxon>
    </lineage>
</organism>